<feature type="transmembrane region" description="Helical" evidence="6">
    <location>
        <begin position="319"/>
        <end position="339"/>
    </location>
</feature>
<evidence type="ECO:0000256" key="4">
    <source>
        <dbReference type="ARBA" id="ARBA00022989"/>
    </source>
</evidence>
<comment type="subcellular location">
    <subcellularLocation>
        <location evidence="1">Cell membrane</location>
        <topology evidence="1">Multi-pass membrane protein</topology>
    </subcellularLocation>
</comment>
<name>A0AAU7DTQ1_9MICO</name>
<accession>A0AAU7DTQ1</accession>
<keyword evidence="5 6" id="KW-0472">Membrane</keyword>
<evidence type="ECO:0000256" key="5">
    <source>
        <dbReference type="ARBA" id="ARBA00023136"/>
    </source>
</evidence>
<evidence type="ECO:0000259" key="7">
    <source>
        <dbReference type="PROSITE" id="PS50850"/>
    </source>
</evidence>
<dbReference type="EMBL" id="CP146203">
    <property type="protein sequence ID" value="XBH20670.1"/>
    <property type="molecule type" value="Genomic_DNA"/>
</dbReference>
<feature type="transmembrane region" description="Helical" evidence="6">
    <location>
        <begin position="290"/>
        <end position="313"/>
    </location>
</feature>
<dbReference type="InterPro" id="IPR050495">
    <property type="entry name" value="ATG22/LtaA_families"/>
</dbReference>
<proteinExistence type="predicted"/>
<evidence type="ECO:0000256" key="2">
    <source>
        <dbReference type="ARBA" id="ARBA00022448"/>
    </source>
</evidence>
<evidence type="ECO:0000256" key="1">
    <source>
        <dbReference type="ARBA" id="ARBA00004651"/>
    </source>
</evidence>
<evidence type="ECO:0000313" key="8">
    <source>
        <dbReference type="EMBL" id="XBH20670.1"/>
    </source>
</evidence>
<dbReference type="InterPro" id="IPR020846">
    <property type="entry name" value="MFS_dom"/>
</dbReference>
<dbReference type="InterPro" id="IPR024671">
    <property type="entry name" value="Atg22-like"/>
</dbReference>
<dbReference type="PROSITE" id="PS50850">
    <property type="entry name" value="MFS"/>
    <property type="match status" value="1"/>
</dbReference>
<dbReference type="AlphaFoldDB" id="A0AAU7DTQ1"/>
<sequence length="473" mass="49563">MTTDNTNAGAPAKSTSKIAAWSLWDWGSAAWNAVITTFVFSTWLNSSAFVDENLVAAAAAAKAAGEPKNNAAQQAVDAVLATHSSWFGWGIAIAGLSIALLAPVLGARSDTGGRRKLWLGINTGAVVVLSLALFFITPDQARLDFNVVAGIAILALGNIFFELASVNYNAMLNQISTKENRGRISGMGWGAGYLGGIVLLLVLFVGFINPEVGWFGVTDANGLDIRISVVIGALWFGVFAIPVLVAIPEVPAQPKQRQGSLFGAYGKLVRDVKSLWHQDRRVVKFLIASAIFRDGLAGVFAFGGIIAAGTFGFSPAQVVMFAIVANVIAGIATILGGYFEDRIGAKRIIVAALIGMIISAFVLVLAQGGGPVVFWIFGSILCIFVGPVQSASRATVSRLALPGREGELFGLYATTGRAASFLAPAAFALLVNMFGAQYWGILGLVLILGIGLALVWPLDLSPRSTSESGAIDK</sequence>
<feature type="transmembrane region" description="Helical" evidence="6">
    <location>
        <begin position="187"/>
        <end position="207"/>
    </location>
</feature>
<keyword evidence="2" id="KW-0813">Transport</keyword>
<keyword evidence="4 6" id="KW-1133">Transmembrane helix</keyword>
<feature type="transmembrane region" description="Helical" evidence="6">
    <location>
        <begin position="117"/>
        <end position="136"/>
    </location>
</feature>
<protein>
    <submittedName>
        <fullName evidence="8">MFS transporter</fullName>
    </submittedName>
</protein>
<dbReference type="GO" id="GO:0005886">
    <property type="term" value="C:plasma membrane"/>
    <property type="evidence" value="ECO:0007669"/>
    <property type="project" value="UniProtKB-SubCell"/>
</dbReference>
<feature type="transmembrane region" description="Helical" evidence="6">
    <location>
        <begin position="348"/>
        <end position="366"/>
    </location>
</feature>
<evidence type="ECO:0000256" key="6">
    <source>
        <dbReference type="SAM" id="Phobius"/>
    </source>
</evidence>
<evidence type="ECO:0000256" key="3">
    <source>
        <dbReference type="ARBA" id="ARBA00022692"/>
    </source>
</evidence>
<keyword evidence="3 6" id="KW-0812">Transmembrane</keyword>
<feature type="transmembrane region" description="Helical" evidence="6">
    <location>
        <begin position="148"/>
        <end position="166"/>
    </location>
</feature>
<dbReference type="PANTHER" id="PTHR23519:SF1">
    <property type="entry name" value="AUTOPHAGY-RELATED PROTEIN 22"/>
    <property type="match status" value="1"/>
</dbReference>
<feature type="transmembrane region" description="Helical" evidence="6">
    <location>
        <begin position="23"/>
        <end position="44"/>
    </location>
</feature>
<dbReference type="Pfam" id="PF11700">
    <property type="entry name" value="ATG22"/>
    <property type="match status" value="1"/>
</dbReference>
<dbReference type="GO" id="GO:0022857">
    <property type="term" value="F:transmembrane transporter activity"/>
    <property type="evidence" value="ECO:0007669"/>
    <property type="project" value="InterPro"/>
</dbReference>
<feature type="transmembrane region" description="Helical" evidence="6">
    <location>
        <begin position="409"/>
        <end position="430"/>
    </location>
</feature>
<dbReference type="Gene3D" id="1.20.1250.20">
    <property type="entry name" value="MFS general substrate transporter like domains"/>
    <property type="match status" value="1"/>
</dbReference>
<reference evidence="8" key="1">
    <citation type="submission" date="2024-02" db="EMBL/GenBank/DDBJ databases">
        <title>Tomenella chthoni gen. nov. sp. nov., a member of the family Jonesiaceae isolated from bat guano.</title>
        <authorList>
            <person name="Miller S.L."/>
            <person name="King J."/>
            <person name="Sankaranarayanan K."/>
            <person name="Lawson P.A."/>
        </authorList>
    </citation>
    <scope>NUCLEOTIDE SEQUENCE</scope>
    <source>
        <strain evidence="8">BS-20</strain>
    </source>
</reference>
<feature type="transmembrane region" description="Helical" evidence="6">
    <location>
        <begin position="86"/>
        <end position="105"/>
    </location>
</feature>
<gene>
    <name evidence="8" type="ORF">V5R04_10545</name>
</gene>
<feature type="domain" description="Major facilitator superfamily (MFS) profile" evidence="7">
    <location>
        <begin position="37"/>
        <end position="461"/>
    </location>
</feature>
<dbReference type="InterPro" id="IPR036259">
    <property type="entry name" value="MFS_trans_sf"/>
</dbReference>
<feature type="transmembrane region" description="Helical" evidence="6">
    <location>
        <begin position="436"/>
        <end position="456"/>
    </location>
</feature>
<dbReference type="PANTHER" id="PTHR23519">
    <property type="entry name" value="AUTOPHAGY-RELATED PROTEIN 22"/>
    <property type="match status" value="1"/>
</dbReference>
<feature type="transmembrane region" description="Helical" evidence="6">
    <location>
        <begin position="372"/>
        <end position="388"/>
    </location>
</feature>
<organism evidence="8">
    <name type="scientific">Jonesiaceae bacterium BS-20</name>
    <dbReference type="NCBI Taxonomy" id="3120821"/>
    <lineage>
        <taxon>Bacteria</taxon>
        <taxon>Bacillati</taxon>
        <taxon>Actinomycetota</taxon>
        <taxon>Actinomycetes</taxon>
        <taxon>Micrococcales</taxon>
        <taxon>Jonesiaceae</taxon>
    </lineage>
</organism>
<feature type="transmembrane region" description="Helical" evidence="6">
    <location>
        <begin position="227"/>
        <end position="247"/>
    </location>
</feature>
<dbReference type="SUPFAM" id="SSF103473">
    <property type="entry name" value="MFS general substrate transporter"/>
    <property type="match status" value="1"/>
</dbReference>